<gene>
    <name evidence="1" type="ORF">M378DRAFT_534354</name>
</gene>
<accession>A0A0C2SPR1</accession>
<organism evidence="1 2">
    <name type="scientific">Amanita muscaria (strain Koide BX008)</name>
    <dbReference type="NCBI Taxonomy" id="946122"/>
    <lineage>
        <taxon>Eukaryota</taxon>
        <taxon>Fungi</taxon>
        <taxon>Dikarya</taxon>
        <taxon>Basidiomycota</taxon>
        <taxon>Agaricomycotina</taxon>
        <taxon>Agaricomycetes</taxon>
        <taxon>Agaricomycetidae</taxon>
        <taxon>Agaricales</taxon>
        <taxon>Pluteineae</taxon>
        <taxon>Amanitaceae</taxon>
        <taxon>Amanita</taxon>
    </lineage>
</organism>
<sequence length="79" mass="8855">MHLPRSNSLQLNLAPMKFVSPHAESTNTRAECFCIVETMQLHPNTRSNASNWPTIIPKMSAFCPQVGPFCLPSNIRCIQ</sequence>
<dbReference type="Proteomes" id="UP000054549">
    <property type="component" value="Unassembled WGS sequence"/>
</dbReference>
<reference evidence="1 2" key="1">
    <citation type="submission" date="2014-04" db="EMBL/GenBank/DDBJ databases">
        <title>Evolutionary Origins and Diversification of the Mycorrhizal Mutualists.</title>
        <authorList>
            <consortium name="DOE Joint Genome Institute"/>
            <consortium name="Mycorrhizal Genomics Consortium"/>
            <person name="Kohler A."/>
            <person name="Kuo A."/>
            <person name="Nagy L.G."/>
            <person name="Floudas D."/>
            <person name="Copeland A."/>
            <person name="Barry K.W."/>
            <person name="Cichocki N."/>
            <person name="Veneault-Fourrey C."/>
            <person name="LaButti K."/>
            <person name="Lindquist E.A."/>
            <person name="Lipzen A."/>
            <person name="Lundell T."/>
            <person name="Morin E."/>
            <person name="Murat C."/>
            <person name="Riley R."/>
            <person name="Ohm R."/>
            <person name="Sun H."/>
            <person name="Tunlid A."/>
            <person name="Henrissat B."/>
            <person name="Grigoriev I.V."/>
            <person name="Hibbett D.S."/>
            <person name="Martin F."/>
        </authorList>
    </citation>
    <scope>NUCLEOTIDE SEQUENCE [LARGE SCALE GENOMIC DNA]</scope>
    <source>
        <strain evidence="1 2">Koide BX008</strain>
    </source>
</reference>
<evidence type="ECO:0000313" key="1">
    <source>
        <dbReference type="EMBL" id="KIL65230.1"/>
    </source>
</evidence>
<protein>
    <submittedName>
        <fullName evidence="1">Uncharacterized protein</fullName>
    </submittedName>
</protein>
<dbReference type="EMBL" id="KN818243">
    <property type="protein sequence ID" value="KIL65230.1"/>
    <property type="molecule type" value="Genomic_DNA"/>
</dbReference>
<dbReference type="InParanoid" id="A0A0C2SPR1"/>
<keyword evidence="2" id="KW-1185">Reference proteome</keyword>
<evidence type="ECO:0000313" key="2">
    <source>
        <dbReference type="Proteomes" id="UP000054549"/>
    </source>
</evidence>
<proteinExistence type="predicted"/>
<dbReference type="AlphaFoldDB" id="A0A0C2SPR1"/>
<name>A0A0C2SPR1_AMAMK</name>
<dbReference type="HOGENOM" id="CLU_2605525_0_0_1"/>